<dbReference type="GO" id="GO:0030198">
    <property type="term" value="P:extracellular matrix organization"/>
    <property type="evidence" value="ECO:0007669"/>
    <property type="project" value="TreeGrafter"/>
</dbReference>
<dbReference type="PANTHER" id="PTHR10201:SF291">
    <property type="entry name" value="MATRIX METALLOPROTEINASE 1, ISOFORM C-RELATED"/>
    <property type="match status" value="1"/>
</dbReference>
<keyword evidence="7" id="KW-0862">Zinc</keyword>
<sequence length="125" mass="14334">MIFVSYLSLTVLVSFAVLQTALTENIGNQNGSNYYDSVQKKFHRNILDAFRHNRKFCKQCSANLINKRIRKSTTVRFGYHGDGYPFDGRGQILAHAFFPGRDRGGDAHFDKEEIWLLQNDSNEEG</sequence>
<name>A0AA39EYU5_MICHY</name>
<comment type="caution">
    <text evidence="11">The sequence shown here is derived from an EMBL/GenBank/DDBJ whole genome shotgun (WGS) entry which is preliminary data.</text>
</comment>
<evidence type="ECO:0000256" key="4">
    <source>
        <dbReference type="ARBA" id="ARBA00022723"/>
    </source>
</evidence>
<evidence type="ECO:0000256" key="6">
    <source>
        <dbReference type="ARBA" id="ARBA00022801"/>
    </source>
</evidence>
<dbReference type="GO" id="GO:0008270">
    <property type="term" value="F:zinc ion binding"/>
    <property type="evidence" value="ECO:0007669"/>
    <property type="project" value="InterPro"/>
</dbReference>
<dbReference type="GO" id="GO:0006508">
    <property type="term" value="P:proteolysis"/>
    <property type="evidence" value="ECO:0007669"/>
    <property type="project" value="UniProtKB-KW"/>
</dbReference>
<dbReference type="InterPro" id="IPR001818">
    <property type="entry name" value="Pept_M10_metallopeptidase"/>
</dbReference>
<keyword evidence="6" id="KW-0378">Hydrolase</keyword>
<dbReference type="PANTHER" id="PTHR10201">
    <property type="entry name" value="MATRIX METALLOPROTEINASE"/>
    <property type="match status" value="1"/>
</dbReference>
<organism evidence="11 12">
    <name type="scientific">Microctonus hyperodae</name>
    <name type="common">Parasitoid wasp</name>
    <dbReference type="NCBI Taxonomy" id="165561"/>
    <lineage>
        <taxon>Eukaryota</taxon>
        <taxon>Metazoa</taxon>
        <taxon>Ecdysozoa</taxon>
        <taxon>Arthropoda</taxon>
        <taxon>Hexapoda</taxon>
        <taxon>Insecta</taxon>
        <taxon>Pterygota</taxon>
        <taxon>Neoptera</taxon>
        <taxon>Endopterygota</taxon>
        <taxon>Hymenoptera</taxon>
        <taxon>Apocrita</taxon>
        <taxon>Ichneumonoidea</taxon>
        <taxon>Braconidae</taxon>
        <taxon>Euphorinae</taxon>
        <taxon>Microctonus</taxon>
    </lineage>
</organism>
<dbReference type="GO" id="GO:0004222">
    <property type="term" value="F:metalloendopeptidase activity"/>
    <property type="evidence" value="ECO:0007669"/>
    <property type="project" value="InterPro"/>
</dbReference>
<evidence type="ECO:0000256" key="1">
    <source>
        <dbReference type="ARBA" id="ARBA00001947"/>
    </source>
</evidence>
<comment type="similarity">
    <text evidence="2">Belongs to the peptidase M10A family.</text>
</comment>
<evidence type="ECO:0000256" key="5">
    <source>
        <dbReference type="ARBA" id="ARBA00022729"/>
    </source>
</evidence>
<reference evidence="11" key="1">
    <citation type="journal article" date="2023" name="bioRxiv">
        <title>Scaffold-level genome assemblies of two parasitoid biocontrol wasps reveal the parthenogenesis mechanism and an associated novel virus.</title>
        <authorList>
            <person name="Inwood S."/>
            <person name="Skelly J."/>
            <person name="Guhlin J."/>
            <person name="Harrop T."/>
            <person name="Goldson S."/>
            <person name="Dearden P."/>
        </authorList>
    </citation>
    <scope>NUCLEOTIDE SEQUENCE</scope>
    <source>
        <strain evidence="11">Lincoln</strain>
        <tissue evidence="11">Whole body</tissue>
    </source>
</reference>
<proteinExistence type="inferred from homology"/>
<dbReference type="InterPro" id="IPR024079">
    <property type="entry name" value="MetalloPept_cat_dom_sf"/>
</dbReference>
<accession>A0AA39EYU5</accession>
<evidence type="ECO:0000259" key="10">
    <source>
        <dbReference type="Pfam" id="PF00413"/>
    </source>
</evidence>
<keyword evidence="4" id="KW-0479">Metal-binding</keyword>
<evidence type="ECO:0000256" key="8">
    <source>
        <dbReference type="ARBA" id="ARBA00023049"/>
    </source>
</evidence>
<keyword evidence="12" id="KW-1185">Reference proteome</keyword>
<dbReference type="Pfam" id="PF00413">
    <property type="entry name" value="Peptidase_M10"/>
    <property type="match status" value="1"/>
</dbReference>
<evidence type="ECO:0000256" key="2">
    <source>
        <dbReference type="ARBA" id="ARBA00010370"/>
    </source>
</evidence>
<gene>
    <name evidence="11" type="ORF">PV327_011055</name>
</gene>
<evidence type="ECO:0000256" key="7">
    <source>
        <dbReference type="ARBA" id="ARBA00022833"/>
    </source>
</evidence>
<evidence type="ECO:0000256" key="9">
    <source>
        <dbReference type="SAM" id="SignalP"/>
    </source>
</evidence>
<dbReference type="GO" id="GO:0031012">
    <property type="term" value="C:extracellular matrix"/>
    <property type="evidence" value="ECO:0007669"/>
    <property type="project" value="InterPro"/>
</dbReference>
<feature type="domain" description="Peptidase M10 metallopeptidase" evidence="10">
    <location>
        <begin position="40"/>
        <end position="122"/>
    </location>
</feature>
<feature type="signal peptide" evidence="9">
    <location>
        <begin position="1"/>
        <end position="23"/>
    </location>
</feature>
<keyword evidence="8" id="KW-0482">Metalloprotease</keyword>
<keyword evidence="5 9" id="KW-0732">Signal</keyword>
<dbReference type="Gene3D" id="3.40.390.10">
    <property type="entry name" value="Collagenase (Catalytic Domain)"/>
    <property type="match status" value="1"/>
</dbReference>
<protein>
    <recommendedName>
        <fullName evidence="10">Peptidase M10 metallopeptidase domain-containing protein</fullName>
    </recommendedName>
</protein>
<dbReference type="AlphaFoldDB" id="A0AA39EYU5"/>
<dbReference type="EMBL" id="JAQQBR010001882">
    <property type="protein sequence ID" value="KAK0159494.1"/>
    <property type="molecule type" value="Genomic_DNA"/>
</dbReference>
<dbReference type="GO" id="GO:0030574">
    <property type="term" value="P:collagen catabolic process"/>
    <property type="evidence" value="ECO:0007669"/>
    <property type="project" value="TreeGrafter"/>
</dbReference>
<reference evidence="11" key="2">
    <citation type="submission" date="2023-03" db="EMBL/GenBank/DDBJ databases">
        <authorList>
            <person name="Inwood S.N."/>
            <person name="Skelly J.G."/>
            <person name="Guhlin J."/>
            <person name="Harrop T.W.R."/>
            <person name="Goldson S.G."/>
            <person name="Dearden P.K."/>
        </authorList>
    </citation>
    <scope>NUCLEOTIDE SEQUENCE</scope>
    <source>
        <strain evidence="11">Lincoln</strain>
        <tissue evidence="11">Whole body</tissue>
    </source>
</reference>
<feature type="chain" id="PRO_5041442828" description="Peptidase M10 metallopeptidase domain-containing protein" evidence="9">
    <location>
        <begin position="24"/>
        <end position="125"/>
    </location>
</feature>
<evidence type="ECO:0000313" key="11">
    <source>
        <dbReference type="EMBL" id="KAK0159494.1"/>
    </source>
</evidence>
<evidence type="ECO:0000313" key="12">
    <source>
        <dbReference type="Proteomes" id="UP001168972"/>
    </source>
</evidence>
<evidence type="ECO:0000256" key="3">
    <source>
        <dbReference type="ARBA" id="ARBA00022670"/>
    </source>
</evidence>
<dbReference type="Proteomes" id="UP001168972">
    <property type="component" value="Unassembled WGS sequence"/>
</dbReference>
<comment type="cofactor">
    <cofactor evidence="1">
        <name>Zn(2+)</name>
        <dbReference type="ChEBI" id="CHEBI:29105"/>
    </cofactor>
</comment>
<keyword evidence="3" id="KW-0645">Protease</keyword>
<dbReference type="SUPFAM" id="SSF55486">
    <property type="entry name" value="Metalloproteases ('zincins'), catalytic domain"/>
    <property type="match status" value="1"/>
</dbReference>
<dbReference type="GO" id="GO:0005615">
    <property type="term" value="C:extracellular space"/>
    <property type="evidence" value="ECO:0007669"/>
    <property type="project" value="TreeGrafter"/>
</dbReference>